<dbReference type="Proteomes" id="UP001240171">
    <property type="component" value="Unassembled WGS sequence"/>
</dbReference>
<dbReference type="PROSITE" id="PS50975">
    <property type="entry name" value="ATP_GRASP"/>
    <property type="match status" value="1"/>
</dbReference>
<dbReference type="InterPro" id="IPR026838">
    <property type="entry name" value="YheC/D"/>
</dbReference>
<sequence>MSFYRVKGKMVKHRLMRKESSLRRHIPETHWFSIPQLRRLLRKYGVVFLKPDRGSGGKGIIRITRIRKGRYLIRQGTRRTLAGRKALDQLLWKMNRSSRSYLVQRGLHLAKYRGRKFDIRMYMQNPSSHWIVSGMAARVAPKRLVVTNYLQGGSVVPLSRALRPLLGSSRAARYKIRRCKRLSKRIARVLHRHYPDIRELGIDLAVDRKHRIWIIEANSRPQHKLFYRLPSCRMLRRIRRNKAFIDSHRHG</sequence>
<evidence type="ECO:0000256" key="1">
    <source>
        <dbReference type="PROSITE-ProRule" id="PRU00409"/>
    </source>
</evidence>
<evidence type="ECO:0000313" key="3">
    <source>
        <dbReference type="EMBL" id="MDO7905613.1"/>
    </source>
</evidence>
<dbReference type="SUPFAM" id="SSF56059">
    <property type="entry name" value="Glutathione synthetase ATP-binding domain-like"/>
    <property type="match status" value="1"/>
</dbReference>
<dbReference type="RefSeq" id="WP_305022818.1">
    <property type="nucleotide sequence ID" value="NZ_JAUQTB010000002.1"/>
</dbReference>
<evidence type="ECO:0000313" key="4">
    <source>
        <dbReference type="Proteomes" id="UP001240171"/>
    </source>
</evidence>
<dbReference type="Pfam" id="PF14398">
    <property type="entry name" value="ATPgrasp_YheCD"/>
    <property type="match status" value="1"/>
</dbReference>
<feature type="domain" description="ATP-grasp" evidence="2">
    <location>
        <begin position="18"/>
        <end position="249"/>
    </location>
</feature>
<keyword evidence="4" id="KW-1185">Reference proteome</keyword>
<protein>
    <submittedName>
        <fullName evidence="3">YheC/YheD family protein</fullName>
    </submittedName>
</protein>
<name>A0ABT9C8N1_9BACL</name>
<comment type="caution">
    <text evidence="3">The sequence shown here is derived from an EMBL/GenBank/DDBJ whole genome shotgun (WGS) entry which is preliminary data.</text>
</comment>
<evidence type="ECO:0000259" key="2">
    <source>
        <dbReference type="PROSITE" id="PS50975"/>
    </source>
</evidence>
<dbReference type="Gene3D" id="3.30.470.20">
    <property type="entry name" value="ATP-grasp fold, B domain"/>
    <property type="match status" value="1"/>
</dbReference>
<organism evidence="3 4">
    <name type="scientific">Paenibacillus lacisoli</name>
    <dbReference type="NCBI Taxonomy" id="3064525"/>
    <lineage>
        <taxon>Bacteria</taxon>
        <taxon>Bacillati</taxon>
        <taxon>Bacillota</taxon>
        <taxon>Bacilli</taxon>
        <taxon>Bacillales</taxon>
        <taxon>Paenibacillaceae</taxon>
        <taxon>Paenibacillus</taxon>
    </lineage>
</organism>
<accession>A0ABT9C8N1</accession>
<proteinExistence type="predicted"/>
<keyword evidence="1" id="KW-0067">ATP-binding</keyword>
<dbReference type="EMBL" id="JAUQTB010000002">
    <property type="protein sequence ID" value="MDO7905613.1"/>
    <property type="molecule type" value="Genomic_DNA"/>
</dbReference>
<dbReference type="InterPro" id="IPR011761">
    <property type="entry name" value="ATP-grasp"/>
</dbReference>
<gene>
    <name evidence="3" type="ORF">Q5741_04205</name>
</gene>
<keyword evidence="1" id="KW-0547">Nucleotide-binding</keyword>
<reference evidence="3 4" key="1">
    <citation type="submission" date="2023-07" db="EMBL/GenBank/DDBJ databases">
        <title>Paenibacillus sp. JX-17 nov. isolated from soil.</title>
        <authorList>
            <person name="Wan Y."/>
            <person name="Liu B."/>
        </authorList>
    </citation>
    <scope>NUCLEOTIDE SEQUENCE [LARGE SCALE GENOMIC DNA]</scope>
    <source>
        <strain evidence="3 4">JX-17</strain>
    </source>
</reference>